<dbReference type="Gene3D" id="3.40.47.10">
    <property type="match status" value="1"/>
</dbReference>
<dbReference type="EMBL" id="FOZK01000002">
    <property type="protein sequence ID" value="SFS03520.1"/>
    <property type="molecule type" value="Genomic_DNA"/>
</dbReference>
<evidence type="ECO:0000256" key="1">
    <source>
        <dbReference type="ARBA" id="ARBA00023229"/>
    </source>
</evidence>
<dbReference type="NCBIfam" id="NF004720">
    <property type="entry name" value="PRK06064.1"/>
    <property type="match status" value="1"/>
</dbReference>
<dbReference type="AlphaFoldDB" id="A0A1I6LJQ2"/>
<keyword evidence="1" id="KW-0414">Isoprene biosynthesis</keyword>
<evidence type="ECO:0000259" key="2">
    <source>
        <dbReference type="Pfam" id="PF00108"/>
    </source>
</evidence>
<dbReference type="Proteomes" id="UP000199062">
    <property type="component" value="Unassembled WGS sequence"/>
</dbReference>
<organism evidence="4 5">
    <name type="scientific">Halomicrobium zhouii</name>
    <dbReference type="NCBI Taxonomy" id="767519"/>
    <lineage>
        <taxon>Archaea</taxon>
        <taxon>Methanobacteriati</taxon>
        <taxon>Methanobacteriota</taxon>
        <taxon>Stenosarchaea group</taxon>
        <taxon>Halobacteria</taxon>
        <taxon>Halobacteriales</taxon>
        <taxon>Haloarculaceae</taxon>
        <taxon>Halomicrobium</taxon>
    </lineage>
</organism>
<name>A0A1I6LJQ2_9EURY</name>
<accession>A0A1I6LJQ2</accession>
<dbReference type="InterPro" id="IPR016039">
    <property type="entry name" value="Thiolase-like"/>
</dbReference>
<evidence type="ECO:0000313" key="4">
    <source>
        <dbReference type="EMBL" id="SFS03520.1"/>
    </source>
</evidence>
<dbReference type="PANTHER" id="PTHR42870:SF6">
    <property type="entry name" value="ACETYL-COA C-ACYLTRANSFERASE"/>
    <property type="match status" value="1"/>
</dbReference>
<dbReference type="GO" id="GO:0008299">
    <property type="term" value="P:isoprenoid biosynthetic process"/>
    <property type="evidence" value="ECO:0007669"/>
    <property type="project" value="UniProtKB-KW"/>
</dbReference>
<dbReference type="PIRSF" id="PIRSF000429">
    <property type="entry name" value="Ac-CoA_Ac_transf"/>
    <property type="match status" value="1"/>
</dbReference>
<dbReference type="InterPro" id="IPR020616">
    <property type="entry name" value="Thiolase_N"/>
</dbReference>
<gene>
    <name evidence="4" type="ORF">SAMN05216559_2796</name>
</gene>
<dbReference type="CDD" id="cd00829">
    <property type="entry name" value="SCP-x_thiolase"/>
    <property type="match status" value="1"/>
</dbReference>
<dbReference type="Pfam" id="PF22691">
    <property type="entry name" value="Thiolase_C_1"/>
    <property type="match status" value="1"/>
</dbReference>
<reference evidence="4 5" key="1">
    <citation type="submission" date="2016-10" db="EMBL/GenBank/DDBJ databases">
        <authorList>
            <person name="de Groot N.N."/>
        </authorList>
    </citation>
    <scope>NUCLEOTIDE SEQUENCE [LARGE SCALE GENOMIC DNA]</scope>
    <source>
        <strain evidence="4 5">CGMCC 1.10457</strain>
    </source>
</reference>
<dbReference type="SUPFAM" id="SSF53901">
    <property type="entry name" value="Thiolase-like"/>
    <property type="match status" value="2"/>
</dbReference>
<keyword evidence="5" id="KW-1185">Reference proteome</keyword>
<dbReference type="RefSeq" id="WP_089817103.1">
    <property type="nucleotide sequence ID" value="NZ_FOZK01000002.1"/>
</dbReference>
<dbReference type="GO" id="GO:0016747">
    <property type="term" value="F:acyltransferase activity, transferring groups other than amino-acyl groups"/>
    <property type="evidence" value="ECO:0007669"/>
    <property type="project" value="InterPro"/>
</dbReference>
<keyword evidence="4" id="KW-0012">Acyltransferase</keyword>
<dbReference type="STRING" id="767519.SAMN05216559_2796"/>
<feature type="domain" description="Thiolase C-terminal" evidence="3">
    <location>
        <begin position="240"/>
        <end position="385"/>
    </location>
</feature>
<evidence type="ECO:0000259" key="3">
    <source>
        <dbReference type="Pfam" id="PF22691"/>
    </source>
</evidence>
<dbReference type="InterPro" id="IPR055140">
    <property type="entry name" value="Thiolase_C_2"/>
</dbReference>
<feature type="domain" description="Thiolase N-terminal" evidence="2">
    <location>
        <begin position="7"/>
        <end position="223"/>
    </location>
</feature>
<keyword evidence="4" id="KW-0808">Transferase</keyword>
<sequence length="388" mass="39878">MSDPRVAGAGVTDFGEHPERTGRDLFAEAGLAALDDAGVPADDVEALYFGNFMGELAEHQGHQGPLMAEAVGVNAPATRFEAACASAGAGVRQAVKNLRSGEDDVILVGGAERMTNIGTAAATDALAIAADDLYEVRAGMTFPGAYGLMARSYFAEYGGNREDLAHVAVKNHEHALVNEHAQLRKEITVEDALEAPMVADPLGLYDACPITDGAAAAVLVSEEYAEDHGLDAPVSITGTGQGGDNLALQDRPHFDQTPAADEATDEAYADAGVGPDDVDVAEVHDCFTIAEVLAVESLGLFERGEGITAAREGVTTRHGAMPVNLSGGLKAKGHPVGATGVAQIATLTWLLDGSHQRAGDVPEADVAVAHNAGGTAASATVHVLEVKS</sequence>
<dbReference type="Pfam" id="PF00108">
    <property type="entry name" value="Thiolase_N"/>
    <property type="match status" value="1"/>
</dbReference>
<protein>
    <submittedName>
        <fullName evidence="4">Acetyl-CoA C-acetyltransferase/acetyl-CoA acyltransferase</fullName>
    </submittedName>
</protein>
<dbReference type="InterPro" id="IPR002155">
    <property type="entry name" value="Thiolase"/>
</dbReference>
<proteinExistence type="predicted"/>
<evidence type="ECO:0000313" key="5">
    <source>
        <dbReference type="Proteomes" id="UP000199062"/>
    </source>
</evidence>
<dbReference type="OrthoDB" id="167534at2157"/>
<dbReference type="PANTHER" id="PTHR42870">
    <property type="entry name" value="ACETYL-COA C-ACETYLTRANSFERASE"/>
    <property type="match status" value="1"/>
</dbReference>